<dbReference type="Gene3D" id="3.90.550.10">
    <property type="entry name" value="Spore Coat Polysaccharide Biosynthesis Protein SpsA, Chain A"/>
    <property type="match status" value="1"/>
</dbReference>
<keyword evidence="3" id="KW-1003">Cell membrane</keyword>
<dbReference type="GO" id="GO:0005886">
    <property type="term" value="C:plasma membrane"/>
    <property type="evidence" value="ECO:0007669"/>
    <property type="project" value="UniProtKB-SubCell"/>
</dbReference>
<evidence type="ECO:0000256" key="5">
    <source>
        <dbReference type="ARBA" id="ARBA00022944"/>
    </source>
</evidence>
<evidence type="ECO:0000256" key="3">
    <source>
        <dbReference type="ARBA" id="ARBA00022475"/>
    </source>
</evidence>
<organism evidence="8 9">
    <name type="scientific">Streptosporangium subroseum</name>
    <dbReference type="NCBI Taxonomy" id="106412"/>
    <lineage>
        <taxon>Bacteria</taxon>
        <taxon>Bacillati</taxon>
        <taxon>Actinomycetota</taxon>
        <taxon>Actinomycetes</taxon>
        <taxon>Streptosporangiales</taxon>
        <taxon>Streptosporangiaceae</taxon>
        <taxon>Streptosporangium</taxon>
    </lineage>
</organism>
<dbReference type="InterPro" id="IPR029044">
    <property type="entry name" value="Nucleotide-diphossugar_trans"/>
</dbReference>
<reference evidence="8 9" key="1">
    <citation type="submission" date="2017-06" db="EMBL/GenBank/DDBJ databases">
        <authorList>
            <person name="Kim H.J."/>
            <person name="Triplett B.A."/>
        </authorList>
    </citation>
    <scope>NUCLEOTIDE SEQUENCE [LARGE SCALE GENOMIC DNA]</scope>
    <source>
        <strain evidence="8 9">CGMCC 4.2132</strain>
    </source>
</reference>
<gene>
    <name evidence="8" type="ORF">SAMN05216276_102277</name>
</gene>
<comment type="subcellular location">
    <subcellularLocation>
        <location evidence="1">Cell membrane</location>
        <topology evidence="1">Peripheral membrane protein</topology>
    </subcellularLocation>
</comment>
<dbReference type="Pfam" id="PF04464">
    <property type="entry name" value="Glyphos_transf"/>
    <property type="match status" value="1"/>
</dbReference>
<keyword evidence="9" id="KW-1185">Reference proteome</keyword>
<dbReference type="Pfam" id="PF00535">
    <property type="entry name" value="Glycos_transf_2"/>
    <property type="match status" value="1"/>
</dbReference>
<keyword evidence="6" id="KW-0472">Membrane</keyword>
<dbReference type="SUPFAM" id="SSF53448">
    <property type="entry name" value="Nucleotide-diphospho-sugar transferases"/>
    <property type="match status" value="1"/>
</dbReference>
<dbReference type="OrthoDB" id="3183633at2"/>
<sequence length="919" mass="104096">MNTRPDVDVVVTAFDCTETALVETVRHVLDQSLNNLRVLVAFDGEDGQLAEALARLAGEDPRVVPVPYLSDEVGLSGMREAALKVSVAPAVMFVNVLSLLYMHACKSLLLEIEETGADFAVGQVGRCPPRRKKIRYPSARLFCDRMTIDGVERKPAFLTDGFVENKLFRRDFITEHQLAFDRALRDPDRLFAIEAYLASKRVAVVPWPVVRQTAEIAGTKTGRSGLDAFAARLTAERRAMAFLRGEGLGRLEPRLIRRFLRAELAPMLRRLPGQSGEWVTELQQITGDYLDGLPKKMVLRLPMMLRICLHLLREGQVEEIREAARLLRVSSPIPRRVTKIGDRVYWGVHDPAGDAPAELDISSLELDRRPFSRAAIRHEIESVEPGDRGVRIRVRTYDPLGVLPAKGASGAVEIRAPGGGLWRVPITLRPAGEHFWSEFTLNPGNAPRSLRGINRTTGIRLLIQKKGDSHQAPLVAPERPPVRRVVCSRRLLPDAVVTLTRMTTTNKVEITWTSRKITHASRRWKKLRTDMVGRVSNGKSRLGFYRIVMRFVPRSRKLVLFESSEGRAYTGNPRYIYEEVMRQKIRVRCVWSYSSNRSQFPPGTRVVKRGGWRFMWSLARAGYWVESHNLPYCYEKRRGTRYLQTWHGQTLKTIGLNTPGLRGDQWPERHRWQRSVDRWTTIVAPCEEYERVFRASTGFSGEILRTGYPRNDVLVRCAEPEQLAVAKEVRAKLGALPGQRVLLYAPTFRDRTRGAGTSVRVDLDQLSARLGDDWIIALRVHPYTRYQLPPRLRGFVEDVTAYPEINDLILASDALLTDYSSVMFDYANTGKPILLFTDDYHEYVQNERGLNHHLPDIAPGPMLTETSELADALADLPATAARYAEAYERFRRTWCSWEGGGAAKAVVDVFFSDLKNLKG</sequence>
<dbReference type="AlphaFoldDB" id="A0A239JEE6"/>
<evidence type="ECO:0000256" key="1">
    <source>
        <dbReference type="ARBA" id="ARBA00004202"/>
    </source>
</evidence>
<dbReference type="Gene3D" id="3.40.50.11820">
    <property type="match status" value="1"/>
</dbReference>
<feature type="domain" description="Glycosyltransferase 2-like" evidence="7">
    <location>
        <begin position="9"/>
        <end position="171"/>
    </location>
</feature>
<evidence type="ECO:0000256" key="6">
    <source>
        <dbReference type="ARBA" id="ARBA00023136"/>
    </source>
</evidence>
<dbReference type="InterPro" id="IPR043149">
    <property type="entry name" value="TagF_N"/>
</dbReference>
<dbReference type="GO" id="GO:0019350">
    <property type="term" value="P:teichoic acid biosynthetic process"/>
    <property type="evidence" value="ECO:0007669"/>
    <property type="project" value="UniProtKB-KW"/>
</dbReference>
<evidence type="ECO:0000256" key="2">
    <source>
        <dbReference type="ARBA" id="ARBA00010488"/>
    </source>
</evidence>
<dbReference type="EMBL" id="FZOD01000022">
    <property type="protein sequence ID" value="SNT03808.1"/>
    <property type="molecule type" value="Genomic_DNA"/>
</dbReference>
<dbReference type="GO" id="GO:0047355">
    <property type="term" value="F:CDP-glycerol glycerophosphotransferase activity"/>
    <property type="evidence" value="ECO:0007669"/>
    <property type="project" value="InterPro"/>
</dbReference>
<evidence type="ECO:0000259" key="7">
    <source>
        <dbReference type="Pfam" id="PF00535"/>
    </source>
</evidence>
<dbReference type="Gene3D" id="3.40.50.12580">
    <property type="match status" value="1"/>
</dbReference>
<comment type="similarity">
    <text evidence="2">Belongs to the CDP-glycerol glycerophosphotransferase family.</text>
</comment>
<dbReference type="InterPro" id="IPR043148">
    <property type="entry name" value="TagF_C"/>
</dbReference>
<dbReference type="InterPro" id="IPR001173">
    <property type="entry name" value="Glyco_trans_2-like"/>
</dbReference>
<keyword evidence="4 8" id="KW-0808">Transferase</keyword>
<dbReference type="RefSeq" id="WP_089209341.1">
    <property type="nucleotide sequence ID" value="NZ_FZOD01000022.1"/>
</dbReference>
<proteinExistence type="inferred from homology"/>
<dbReference type="InterPro" id="IPR051612">
    <property type="entry name" value="Teichoic_Acid_Biosynth"/>
</dbReference>
<dbReference type="Proteomes" id="UP000198282">
    <property type="component" value="Unassembled WGS sequence"/>
</dbReference>
<name>A0A239JEE6_9ACTN</name>
<dbReference type="PANTHER" id="PTHR37316">
    <property type="entry name" value="TEICHOIC ACID GLYCEROL-PHOSPHATE PRIMASE"/>
    <property type="match status" value="1"/>
</dbReference>
<evidence type="ECO:0000313" key="8">
    <source>
        <dbReference type="EMBL" id="SNT03808.1"/>
    </source>
</evidence>
<evidence type="ECO:0000256" key="4">
    <source>
        <dbReference type="ARBA" id="ARBA00022679"/>
    </source>
</evidence>
<keyword evidence="5" id="KW-0777">Teichoic acid biosynthesis</keyword>
<evidence type="ECO:0000313" key="9">
    <source>
        <dbReference type="Proteomes" id="UP000198282"/>
    </source>
</evidence>
<dbReference type="SUPFAM" id="SSF53756">
    <property type="entry name" value="UDP-Glycosyltransferase/glycogen phosphorylase"/>
    <property type="match status" value="1"/>
</dbReference>
<dbReference type="PANTHER" id="PTHR37316:SF3">
    <property type="entry name" value="TEICHOIC ACID GLYCEROL-PHOSPHATE TRANSFERASE"/>
    <property type="match status" value="1"/>
</dbReference>
<dbReference type="InterPro" id="IPR007554">
    <property type="entry name" value="Glycerophosphate_synth"/>
</dbReference>
<protein>
    <submittedName>
        <fullName evidence="8">CDP-glycerol glycerophosphotransferase</fullName>
    </submittedName>
</protein>
<accession>A0A239JEE6</accession>